<feature type="region of interest" description="Disordered" evidence="2">
    <location>
        <begin position="305"/>
        <end position="332"/>
    </location>
</feature>
<organism evidence="3 4">
    <name type="scientific">Pterulicium gracile</name>
    <dbReference type="NCBI Taxonomy" id="1884261"/>
    <lineage>
        <taxon>Eukaryota</taxon>
        <taxon>Fungi</taxon>
        <taxon>Dikarya</taxon>
        <taxon>Basidiomycota</taxon>
        <taxon>Agaricomycotina</taxon>
        <taxon>Agaricomycetes</taxon>
        <taxon>Agaricomycetidae</taxon>
        <taxon>Agaricales</taxon>
        <taxon>Pleurotineae</taxon>
        <taxon>Pterulaceae</taxon>
        <taxon>Pterulicium</taxon>
    </lineage>
</organism>
<dbReference type="InterPro" id="IPR039340">
    <property type="entry name" value="Tfc4/TFIIIC-102/Sfc4"/>
</dbReference>
<feature type="region of interest" description="Disordered" evidence="2">
    <location>
        <begin position="108"/>
        <end position="129"/>
    </location>
</feature>
<name>A0A5C3QY86_9AGAR</name>
<dbReference type="GO" id="GO:0006383">
    <property type="term" value="P:transcription by RNA polymerase III"/>
    <property type="evidence" value="ECO:0007669"/>
    <property type="project" value="InterPro"/>
</dbReference>
<feature type="region of interest" description="Disordered" evidence="2">
    <location>
        <begin position="1"/>
        <end position="63"/>
    </location>
</feature>
<feature type="repeat" description="TPR" evidence="1">
    <location>
        <begin position="200"/>
        <end position="233"/>
    </location>
</feature>
<dbReference type="OrthoDB" id="9991317at2759"/>
<feature type="repeat" description="TPR" evidence="1">
    <location>
        <begin position="1028"/>
        <end position="1061"/>
    </location>
</feature>
<dbReference type="InterPro" id="IPR011990">
    <property type="entry name" value="TPR-like_helical_dom_sf"/>
</dbReference>
<dbReference type="AlphaFoldDB" id="A0A5C3QY86"/>
<evidence type="ECO:0000256" key="1">
    <source>
        <dbReference type="PROSITE-ProRule" id="PRU00339"/>
    </source>
</evidence>
<sequence>MSLPFHDLIPFPDDDDDDEDEYDDSESDDNLDDYSDDDDDDDDFAPLDKAADGEIEASDKATQVQIEGDFSRFIESIRRPSGEDILSKDWDTTIQTQEDEFRDDLRAATGIGKRRGRKRGARRNDGPPLSTQVKAMLGEGNQAYVDGDISKASEIMQEVIRIEPKAVQAWSVLAQCYDDKGEGEKALRSRIMAAHMRHDAEEWESLARESRQRGYNQQALYCYRKVYILEPDNVDAIWDRATLALELGELRLAKSALLAVLKQMPHNLNALEAIRPVLVELGDFEHCAKVFQDAFDYYSDAYPSGPGPESTLNPNPNSTAADMNNDNSMIDPALQAQPGTPHPPTQELFPSMYLLILADLYATTHQYESSIHAVRKGARWFQGRRNQRWWDACEDDREYAPPPPVAEGSGSGGGHYQGGMVAPGGYPLDLNLRHRLAVARIQMGDVEEGLLHANIVLNNDVLDYAALFLELADAFFEREMWGEARGVYERLGVDENTSSIYILMQTAACMKMMHELKEAAEVYEHIRKADPTNNDPKMKLAEIYEIIGEPRKALELVYEVIASRKRGPKDPTVSTSSSPGPGGTLFEENNPKSSKSKSQKKTKLTPERLREIEAEREREAQGSWRRVKNLWPTIFGVPYPSAEGDEGDGDIRMRVEGEEDGKETEEEREWFLEAEKLIESYRETRALFTSSRNPIFKGMFPSRTKKNNAPLENQEEDEDRIAARLHLEMEMESALRKKTMDFMKQGEDNFRGISFPDWLRLALSYAFMLTRRNQFPLADEVLRHLLTSNPFHKQEHQATLRLGLIACSLHVGAHPAIIEHARKLITAHQFNNDPPRILMASLAPGLRSTDAFISSTLQKHMFRDIKLADVALKVNNEEGGGGGGGQLIRWNASIRRWAPAVPLSTAKKEQEEPDLDEDEEEDGVGGGGGGGSKPAAPSALPTKANPILTAIYGQICVAAKSYQSALFYLQYAYDACPEDPMLCLSLAIASIGRAMQRQADNRHHLIAQGVAFLSLYRKHRRETSDEEQEIQYNFGRAFHQLGLLSLAVKHYEKSLEIAEKRAQPGDGGLEKETAYNLAMIFVLTGAKPLADQLYRRWLSL</sequence>
<dbReference type="EMBL" id="ML178817">
    <property type="protein sequence ID" value="TFL05369.1"/>
    <property type="molecule type" value="Genomic_DNA"/>
</dbReference>
<evidence type="ECO:0000256" key="2">
    <source>
        <dbReference type="SAM" id="MobiDB-lite"/>
    </source>
</evidence>
<evidence type="ECO:0008006" key="5">
    <source>
        <dbReference type="Google" id="ProtNLM"/>
    </source>
</evidence>
<gene>
    <name evidence="3" type="ORF">BDV98DRAFT_648326</name>
</gene>
<keyword evidence="1" id="KW-0802">TPR repeat</keyword>
<feature type="compositionally biased region" description="Acidic residues" evidence="2">
    <location>
        <begin position="12"/>
        <end position="45"/>
    </location>
</feature>
<protein>
    <recommendedName>
        <fullName evidence="5">TPR-like protein</fullName>
    </recommendedName>
</protein>
<accession>A0A5C3QY86</accession>
<proteinExistence type="predicted"/>
<dbReference type="SUPFAM" id="SSF48452">
    <property type="entry name" value="TPR-like"/>
    <property type="match status" value="3"/>
</dbReference>
<feature type="region of interest" description="Disordered" evidence="2">
    <location>
        <begin position="566"/>
        <end position="622"/>
    </location>
</feature>
<reference evidence="3 4" key="1">
    <citation type="journal article" date="2019" name="Nat. Ecol. Evol.">
        <title>Megaphylogeny resolves global patterns of mushroom evolution.</title>
        <authorList>
            <person name="Varga T."/>
            <person name="Krizsan K."/>
            <person name="Foldi C."/>
            <person name="Dima B."/>
            <person name="Sanchez-Garcia M."/>
            <person name="Sanchez-Ramirez S."/>
            <person name="Szollosi G.J."/>
            <person name="Szarkandi J.G."/>
            <person name="Papp V."/>
            <person name="Albert L."/>
            <person name="Andreopoulos W."/>
            <person name="Angelini C."/>
            <person name="Antonin V."/>
            <person name="Barry K.W."/>
            <person name="Bougher N.L."/>
            <person name="Buchanan P."/>
            <person name="Buyck B."/>
            <person name="Bense V."/>
            <person name="Catcheside P."/>
            <person name="Chovatia M."/>
            <person name="Cooper J."/>
            <person name="Damon W."/>
            <person name="Desjardin D."/>
            <person name="Finy P."/>
            <person name="Geml J."/>
            <person name="Haridas S."/>
            <person name="Hughes K."/>
            <person name="Justo A."/>
            <person name="Karasinski D."/>
            <person name="Kautmanova I."/>
            <person name="Kiss B."/>
            <person name="Kocsube S."/>
            <person name="Kotiranta H."/>
            <person name="LaButti K.M."/>
            <person name="Lechner B.E."/>
            <person name="Liimatainen K."/>
            <person name="Lipzen A."/>
            <person name="Lukacs Z."/>
            <person name="Mihaltcheva S."/>
            <person name="Morgado L.N."/>
            <person name="Niskanen T."/>
            <person name="Noordeloos M.E."/>
            <person name="Ohm R.A."/>
            <person name="Ortiz-Santana B."/>
            <person name="Ovrebo C."/>
            <person name="Racz N."/>
            <person name="Riley R."/>
            <person name="Savchenko A."/>
            <person name="Shiryaev A."/>
            <person name="Soop K."/>
            <person name="Spirin V."/>
            <person name="Szebenyi C."/>
            <person name="Tomsovsky M."/>
            <person name="Tulloss R.E."/>
            <person name="Uehling J."/>
            <person name="Grigoriev I.V."/>
            <person name="Vagvolgyi C."/>
            <person name="Papp T."/>
            <person name="Martin F.M."/>
            <person name="Miettinen O."/>
            <person name="Hibbett D.S."/>
            <person name="Nagy L.G."/>
        </authorList>
    </citation>
    <scope>NUCLEOTIDE SEQUENCE [LARGE SCALE GENOMIC DNA]</scope>
    <source>
        <strain evidence="3 4">CBS 309.79</strain>
    </source>
</reference>
<feature type="compositionally biased region" description="Basic residues" evidence="2">
    <location>
        <begin position="594"/>
        <end position="603"/>
    </location>
</feature>
<dbReference type="GO" id="GO:0000127">
    <property type="term" value="C:transcription factor TFIIIC complex"/>
    <property type="evidence" value="ECO:0007669"/>
    <property type="project" value="TreeGrafter"/>
</dbReference>
<dbReference type="PROSITE" id="PS50005">
    <property type="entry name" value="TPR"/>
    <property type="match status" value="2"/>
</dbReference>
<feature type="compositionally biased region" description="Basic and acidic residues" evidence="2">
    <location>
        <begin position="604"/>
        <end position="620"/>
    </location>
</feature>
<feature type="region of interest" description="Disordered" evidence="2">
    <location>
        <begin position="901"/>
        <end position="938"/>
    </location>
</feature>
<dbReference type="PANTHER" id="PTHR23082">
    <property type="entry name" value="TRANSCRIPTION INITIATION FACTOR IIIC TFIIIC , POLYPEPTIDE 3-RELATED"/>
    <property type="match status" value="1"/>
</dbReference>
<dbReference type="SMART" id="SM00028">
    <property type="entry name" value="TPR"/>
    <property type="match status" value="5"/>
</dbReference>
<feature type="compositionally biased region" description="Polar residues" evidence="2">
    <location>
        <begin position="310"/>
        <end position="328"/>
    </location>
</feature>
<dbReference type="Gene3D" id="1.25.40.10">
    <property type="entry name" value="Tetratricopeptide repeat domain"/>
    <property type="match status" value="4"/>
</dbReference>
<feature type="region of interest" description="Disordered" evidence="2">
    <location>
        <begin position="698"/>
        <end position="717"/>
    </location>
</feature>
<evidence type="ECO:0000313" key="4">
    <source>
        <dbReference type="Proteomes" id="UP000305067"/>
    </source>
</evidence>
<evidence type="ECO:0000313" key="3">
    <source>
        <dbReference type="EMBL" id="TFL05369.1"/>
    </source>
</evidence>
<dbReference type="Proteomes" id="UP000305067">
    <property type="component" value="Unassembled WGS sequence"/>
</dbReference>
<feature type="compositionally biased region" description="Acidic residues" evidence="2">
    <location>
        <begin position="911"/>
        <end position="923"/>
    </location>
</feature>
<dbReference type="InterPro" id="IPR019734">
    <property type="entry name" value="TPR_rpt"/>
</dbReference>
<dbReference type="PANTHER" id="PTHR23082:SF0">
    <property type="entry name" value="GENERAL TRANSCRIPTION FACTOR 3C POLYPEPTIDE 3"/>
    <property type="match status" value="1"/>
</dbReference>
<feature type="compositionally biased region" description="Basic residues" evidence="2">
    <location>
        <begin position="112"/>
        <end position="121"/>
    </location>
</feature>
<keyword evidence="4" id="KW-1185">Reference proteome</keyword>
<dbReference type="STRING" id="1884261.A0A5C3QY86"/>